<dbReference type="PROSITE" id="PS50005">
    <property type="entry name" value="TPR"/>
    <property type="match status" value="4"/>
</dbReference>
<evidence type="ECO:0000256" key="6">
    <source>
        <dbReference type="SAM" id="MobiDB-lite"/>
    </source>
</evidence>
<comment type="subcellular location">
    <subcellularLocation>
        <location evidence="1">Cytoplasm</location>
    </subcellularLocation>
</comment>
<dbReference type="SUPFAM" id="SSF48452">
    <property type="entry name" value="TPR-like"/>
    <property type="match status" value="3"/>
</dbReference>
<dbReference type="InterPro" id="IPR019734">
    <property type="entry name" value="TPR_rpt"/>
</dbReference>
<dbReference type="FunFam" id="1.10.260.100:FF:000002">
    <property type="entry name" value="Stress-induced-phosphoprotein 1 (Hsp70/Hsp90-organizing)"/>
    <property type="match status" value="1"/>
</dbReference>
<dbReference type="Pfam" id="PF07719">
    <property type="entry name" value="TPR_2"/>
    <property type="match status" value="1"/>
</dbReference>
<dbReference type="FunFam" id="1.25.40.10:FF:000020">
    <property type="entry name" value="Stress-induced phosphoprotein 1"/>
    <property type="match status" value="1"/>
</dbReference>
<organism evidence="8 9">
    <name type="scientific">Magnusiomyces paraingens</name>
    <dbReference type="NCBI Taxonomy" id="2606893"/>
    <lineage>
        <taxon>Eukaryota</taxon>
        <taxon>Fungi</taxon>
        <taxon>Dikarya</taxon>
        <taxon>Ascomycota</taxon>
        <taxon>Saccharomycotina</taxon>
        <taxon>Dipodascomycetes</taxon>
        <taxon>Dipodascales</taxon>
        <taxon>Dipodascaceae</taxon>
        <taxon>Magnusiomyces</taxon>
    </lineage>
</organism>
<evidence type="ECO:0000259" key="7">
    <source>
        <dbReference type="SMART" id="SM00727"/>
    </source>
</evidence>
<evidence type="ECO:0000256" key="2">
    <source>
        <dbReference type="ARBA" id="ARBA00022490"/>
    </source>
</evidence>
<dbReference type="Gene3D" id="1.10.260.100">
    <property type="match status" value="2"/>
</dbReference>
<evidence type="ECO:0000256" key="1">
    <source>
        <dbReference type="ARBA" id="ARBA00004496"/>
    </source>
</evidence>
<feature type="repeat" description="TPR" evidence="5">
    <location>
        <begin position="325"/>
        <end position="358"/>
    </location>
</feature>
<sequence length="573" mass="62900">MSDADSLKAQGNAAFAKKDFPAAIEFFTKAIEVAPESTAHVLYSNRSGSYASMKNYESALNDAEICVKLNPSWAKGWNRKGAALFGLGDLVGAHDAYETALEKEPSNAQASSGLNAVKEAIDREAAADGQNPDIAMTSIFTDPRTMERLRSNPKTAESMKDPAFVAKLNEAAKNPMASFKTAAPDTRIMQAIAVALGIDADIDIPDFGAPASAAENPSVPKEEPKPEPKVEEKEEEVDPEEAAKKEAKAKADEAKASGNSAYKARKFDEAIGFYNQAWELNKDITYLNNRAAAEFEKGDYDSAIATCHEAVEYGREVFADYKLIAKAFARAANAYHKSGDLNNAILYYNKALTEHRTPDVLAKLRATEKELKNKEAQDYINPELAEKAREDGNAKFKEANWPEAVKLYTEAIKRAPEDPRGYANRAAAYLKLMSFPEVVKDCDTAISKDVNFFKAYSRKATAQLAMRDYAKCIETLDAARLIDTQNKHSGEIDDIYNKAVSARFAATEGETNEQTLERVSKDPEIASILQDPVMNSILQQAQSNPAALRDHMQNPDVRRKINLLIAAGVIKTR</sequence>
<evidence type="ECO:0000313" key="8">
    <source>
        <dbReference type="EMBL" id="VVT46600.1"/>
    </source>
</evidence>
<dbReference type="RefSeq" id="XP_031851908.1">
    <property type="nucleotide sequence ID" value="XM_031996017.1"/>
</dbReference>
<evidence type="ECO:0000256" key="5">
    <source>
        <dbReference type="PROSITE-ProRule" id="PRU00339"/>
    </source>
</evidence>
<keyword evidence="3" id="KW-0677">Repeat</keyword>
<dbReference type="OrthoDB" id="2423701at2759"/>
<feature type="repeat" description="TPR" evidence="5">
    <location>
        <begin position="4"/>
        <end position="37"/>
    </location>
</feature>
<feature type="repeat" description="TPR" evidence="5">
    <location>
        <begin position="385"/>
        <end position="418"/>
    </location>
</feature>
<dbReference type="Pfam" id="PF13432">
    <property type="entry name" value="TPR_16"/>
    <property type="match status" value="1"/>
</dbReference>
<dbReference type="Proteomes" id="UP000398389">
    <property type="component" value="Unassembled WGS sequence"/>
</dbReference>
<dbReference type="SMART" id="SM00028">
    <property type="entry name" value="TPR"/>
    <property type="match status" value="9"/>
</dbReference>
<gene>
    <name evidence="8" type="ORF">SAPINGB_P001294</name>
</gene>
<evidence type="ECO:0000256" key="4">
    <source>
        <dbReference type="ARBA" id="ARBA00022803"/>
    </source>
</evidence>
<dbReference type="InterPro" id="IPR041243">
    <property type="entry name" value="STI1/HOP_DP"/>
</dbReference>
<name>A0A5E8B4Y9_9ASCO</name>
<dbReference type="Pfam" id="PF17830">
    <property type="entry name" value="STI1-HOP_DP"/>
    <property type="match status" value="2"/>
</dbReference>
<protein>
    <recommendedName>
        <fullName evidence="7">STI1 domain-containing protein</fullName>
    </recommendedName>
</protein>
<dbReference type="InterPro" id="IPR013105">
    <property type="entry name" value="TPR_2"/>
</dbReference>
<dbReference type="AlphaFoldDB" id="A0A5E8B4Y9"/>
<feature type="repeat" description="TPR" evidence="5">
    <location>
        <begin position="74"/>
        <end position="107"/>
    </location>
</feature>
<evidence type="ECO:0000313" key="9">
    <source>
        <dbReference type="Proteomes" id="UP000398389"/>
    </source>
</evidence>
<feature type="domain" description="STI1" evidence="7">
    <location>
        <begin position="142"/>
        <end position="181"/>
    </location>
</feature>
<dbReference type="FunFam" id="1.25.40.10:FF:000010">
    <property type="entry name" value="Stress-induced phosphoprotein 1"/>
    <property type="match status" value="1"/>
</dbReference>
<dbReference type="InterPro" id="IPR011990">
    <property type="entry name" value="TPR-like_helical_dom_sf"/>
</dbReference>
<dbReference type="SMART" id="SM00727">
    <property type="entry name" value="STI1"/>
    <property type="match status" value="2"/>
</dbReference>
<feature type="domain" description="STI1" evidence="7">
    <location>
        <begin position="522"/>
        <end position="561"/>
    </location>
</feature>
<dbReference type="PANTHER" id="PTHR22904:SF523">
    <property type="entry name" value="STRESS-INDUCED-PHOSPHOPROTEIN 1"/>
    <property type="match status" value="1"/>
</dbReference>
<feature type="compositionally biased region" description="Basic and acidic residues" evidence="6">
    <location>
        <begin position="241"/>
        <end position="255"/>
    </location>
</feature>
<dbReference type="Pfam" id="PF13424">
    <property type="entry name" value="TPR_12"/>
    <property type="match status" value="1"/>
</dbReference>
<keyword evidence="9" id="KW-1185">Reference proteome</keyword>
<dbReference type="GO" id="GO:0005737">
    <property type="term" value="C:cytoplasm"/>
    <property type="evidence" value="ECO:0007669"/>
    <property type="project" value="UniProtKB-SubCell"/>
</dbReference>
<accession>A0A5E8B4Y9</accession>
<evidence type="ECO:0000256" key="3">
    <source>
        <dbReference type="ARBA" id="ARBA00022737"/>
    </source>
</evidence>
<dbReference type="GO" id="GO:0051879">
    <property type="term" value="F:Hsp90 protein binding"/>
    <property type="evidence" value="ECO:0007669"/>
    <property type="project" value="TreeGrafter"/>
</dbReference>
<keyword evidence="4 5" id="KW-0802">TPR repeat</keyword>
<dbReference type="EMBL" id="CABVLU010000001">
    <property type="protein sequence ID" value="VVT46600.1"/>
    <property type="molecule type" value="Genomic_DNA"/>
</dbReference>
<dbReference type="GeneID" id="43580117"/>
<reference evidence="8 9" key="1">
    <citation type="submission" date="2019-09" db="EMBL/GenBank/DDBJ databases">
        <authorList>
            <person name="Brejova B."/>
        </authorList>
    </citation>
    <scope>NUCLEOTIDE SEQUENCE [LARGE SCALE GENOMIC DNA]</scope>
</reference>
<feature type="region of interest" description="Disordered" evidence="6">
    <location>
        <begin position="207"/>
        <end position="255"/>
    </location>
</feature>
<feature type="compositionally biased region" description="Basic and acidic residues" evidence="6">
    <location>
        <begin position="220"/>
        <end position="232"/>
    </location>
</feature>
<dbReference type="PANTHER" id="PTHR22904">
    <property type="entry name" value="TPR REPEAT CONTAINING PROTEIN"/>
    <property type="match status" value="1"/>
</dbReference>
<dbReference type="Gene3D" id="1.25.40.10">
    <property type="entry name" value="Tetratricopeptide repeat domain"/>
    <property type="match status" value="3"/>
</dbReference>
<dbReference type="Pfam" id="PF13181">
    <property type="entry name" value="TPR_8"/>
    <property type="match status" value="1"/>
</dbReference>
<dbReference type="InterPro" id="IPR006636">
    <property type="entry name" value="STI1_HS-bd"/>
</dbReference>
<proteinExistence type="predicted"/>
<keyword evidence="2" id="KW-0963">Cytoplasm</keyword>